<organism evidence="3">
    <name type="scientific">Onchocerca flexuosa</name>
    <dbReference type="NCBI Taxonomy" id="387005"/>
    <lineage>
        <taxon>Eukaryota</taxon>
        <taxon>Metazoa</taxon>
        <taxon>Ecdysozoa</taxon>
        <taxon>Nematoda</taxon>
        <taxon>Chromadorea</taxon>
        <taxon>Rhabditida</taxon>
        <taxon>Spirurina</taxon>
        <taxon>Spiruromorpha</taxon>
        <taxon>Filarioidea</taxon>
        <taxon>Onchocercidae</taxon>
        <taxon>Onchocerca</taxon>
    </lineage>
</organism>
<sequence length="105" mass="12120">MLVDTFLCCCTPCKLRYRRLVDAIYPSSLTEGLINSNMQKLTFYAISRPEKLDKIGEYIVSRLSRDLYHQKYNQVKKFVSKLLDSDIRGGNGSTAAKLSRFIEFK</sequence>
<keyword evidence="2" id="KW-1185">Reference proteome</keyword>
<dbReference type="PANTHER" id="PTHR12444">
    <property type="entry name" value="PROTEIN EFR3 HOMOLOG CMP44E"/>
    <property type="match status" value="1"/>
</dbReference>
<dbReference type="GO" id="GO:0072659">
    <property type="term" value="P:protein localization to plasma membrane"/>
    <property type="evidence" value="ECO:0007669"/>
    <property type="project" value="TreeGrafter"/>
</dbReference>
<dbReference type="InterPro" id="IPR051851">
    <property type="entry name" value="EFR3_Homologs"/>
</dbReference>
<evidence type="ECO:0000313" key="2">
    <source>
        <dbReference type="Proteomes" id="UP000267606"/>
    </source>
</evidence>
<evidence type="ECO:0000313" key="3">
    <source>
        <dbReference type="WBParaSite" id="OFLC_0000979901-mRNA-1"/>
    </source>
</evidence>
<dbReference type="AlphaFoldDB" id="A0A183HQN8"/>
<dbReference type="EMBL" id="UZAJ01012409">
    <property type="protein sequence ID" value="VDO63388.1"/>
    <property type="molecule type" value="Genomic_DNA"/>
</dbReference>
<reference evidence="1 2" key="2">
    <citation type="submission" date="2018-11" db="EMBL/GenBank/DDBJ databases">
        <authorList>
            <consortium name="Pathogen Informatics"/>
        </authorList>
    </citation>
    <scope>NUCLEOTIDE SEQUENCE [LARGE SCALE GENOMIC DNA]</scope>
</reference>
<evidence type="ECO:0000313" key="1">
    <source>
        <dbReference type="EMBL" id="VDO63388.1"/>
    </source>
</evidence>
<accession>A0A183HQN8</accession>
<dbReference type="GO" id="GO:0005886">
    <property type="term" value="C:plasma membrane"/>
    <property type="evidence" value="ECO:0007669"/>
    <property type="project" value="TreeGrafter"/>
</dbReference>
<dbReference type="STRING" id="387005.A0A183HQN8"/>
<name>A0A183HQN8_9BILA</name>
<dbReference type="PANTHER" id="PTHR12444:SF8">
    <property type="entry name" value="PROTEIN EFR3 HOMOLOG CMP44E"/>
    <property type="match status" value="1"/>
</dbReference>
<gene>
    <name evidence="1" type="ORF">OFLC_LOCUS9800</name>
</gene>
<dbReference type="Proteomes" id="UP000267606">
    <property type="component" value="Unassembled WGS sequence"/>
</dbReference>
<dbReference type="WBParaSite" id="OFLC_0000979901-mRNA-1">
    <property type="protein sequence ID" value="OFLC_0000979901-mRNA-1"/>
    <property type="gene ID" value="OFLC_0000979901"/>
</dbReference>
<protein>
    <submittedName>
        <fullName evidence="3">TFIIS central domain-containing protein</fullName>
    </submittedName>
</protein>
<reference evidence="3" key="1">
    <citation type="submission" date="2016-06" db="UniProtKB">
        <authorList>
            <consortium name="WormBaseParasite"/>
        </authorList>
    </citation>
    <scope>IDENTIFICATION</scope>
</reference>
<proteinExistence type="predicted"/>